<feature type="region of interest" description="Disordered" evidence="5">
    <location>
        <begin position="998"/>
        <end position="1028"/>
    </location>
</feature>
<dbReference type="SUPFAM" id="SSF88659">
    <property type="entry name" value="Sigma3 and sigma4 domains of RNA polymerase sigma factors"/>
    <property type="match status" value="1"/>
</dbReference>
<evidence type="ECO:0000256" key="5">
    <source>
        <dbReference type="SAM" id="MobiDB-lite"/>
    </source>
</evidence>
<evidence type="ECO:0000256" key="2">
    <source>
        <dbReference type="ARBA" id="ARBA00023015"/>
    </source>
</evidence>
<evidence type="ECO:0000313" key="9">
    <source>
        <dbReference type="Proteomes" id="UP000676194"/>
    </source>
</evidence>
<evidence type="ECO:0000259" key="7">
    <source>
        <dbReference type="Pfam" id="PF08281"/>
    </source>
</evidence>
<dbReference type="Pfam" id="PF04542">
    <property type="entry name" value="Sigma70_r2"/>
    <property type="match status" value="1"/>
</dbReference>
<dbReference type="PANTHER" id="PTHR43133:SF51">
    <property type="entry name" value="RNA POLYMERASE SIGMA FACTOR"/>
    <property type="match status" value="1"/>
</dbReference>
<dbReference type="InterPro" id="IPR039425">
    <property type="entry name" value="RNA_pol_sigma-70-like"/>
</dbReference>
<dbReference type="SUPFAM" id="SSF88946">
    <property type="entry name" value="Sigma2 domain of RNA polymerase sigma factors"/>
    <property type="match status" value="1"/>
</dbReference>
<dbReference type="GO" id="GO:0006352">
    <property type="term" value="P:DNA-templated transcription initiation"/>
    <property type="evidence" value="ECO:0007669"/>
    <property type="project" value="InterPro"/>
</dbReference>
<dbReference type="PANTHER" id="PTHR43133">
    <property type="entry name" value="RNA POLYMERASE ECF-TYPE SIGMA FACTO"/>
    <property type="match status" value="1"/>
</dbReference>
<dbReference type="Gene3D" id="1.10.10.10">
    <property type="entry name" value="Winged helix-like DNA-binding domain superfamily/Winged helix DNA-binding domain"/>
    <property type="match status" value="1"/>
</dbReference>
<feature type="domain" description="RNA polymerase sigma factor 70 region 4 type 2" evidence="7">
    <location>
        <begin position="142"/>
        <end position="193"/>
    </location>
</feature>
<protein>
    <submittedName>
        <fullName evidence="8">Sigma-70 family RNA polymerase sigma factor</fullName>
    </submittedName>
</protein>
<comment type="similarity">
    <text evidence="1">Belongs to the sigma-70 factor family. ECF subfamily.</text>
</comment>
<keyword evidence="3" id="KW-0731">Sigma factor</keyword>
<dbReference type="CDD" id="cd06171">
    <property type="entry name" value="Sigma70_r4"/>
    <property type="match status" value="1"/>
</dbReference>
<dbReference type="GO" id="GO:0016987">
    <property type="term" value="F:sigma factor activity"/>
    <property type="evidence" value="ECO:0007669"/>
    <property type="project" value="UniProtKB-KW"/>
</dbReference>
<dbReference type="RefSeq" id="WP_213495342.1">
    <property type="nucleotide sequence ID" value="NZ_CP074694.1"/>
</dbReference>
<evidence type="ECO:0000259" key="6">
    <source>
        <dbReference type="Pfam" id="PF04542"/>
    </source>
</evidence>
<gene>
    <name evidence="8" type="ORF">KIH39_21815</name>
</gene>
<evidence type="ECO:0000256" key="1">
    <source>
        <dbReference type="ARBA" id="ARBA00010641"/>
    </source>
</evidence>
<dbReference type="Gene3D" id="1.10.1740.10">
    <property type="match status" value="1"/>
</dbReference>
<accession>A0A8E6B6J0</accession>
<sequence length="1079" mass="119233">MSNMRVGAIVQHLRQLMEEDRYRQASDGQLLQGILVLSDPGAFEELIRRHGPMVSAVLNRSLGNIQDAEDGFQATFLILARKAHSLRQQSSLGSFLHGIALRVALQTHRARIRREKHEKNAVREISSSSPPQDAIRNEIKTLLDEEIQKLPEKYREAFCLCILEQKTISETAARLGIKEATVSSRLTWARQRLGLRLKKRGVDLSALLASATLAGSASATLIQSTVQIGLAFAIRKVALSSVTSASVAGLVQGVTKMVILQRIMSVSAAVVLLGVLGYGVQAGLSSVPGKPESDKVPEPLVVNEPQDDAKDQKVTLKGTVSLPNGQPARGVKLLCDPKVVTLVNPQKEGAAEIELPEGKFEIRADAGSGEFLVFRLSNYGFMHVAINSLDTTQEAKIVMPKEEIIRGTVQFENNRFAEGAKLIPVRISKFSKGRKEFLNLLIQSNNIRDSEDNTQGINQTLDISKNPELLKSIGEIVSDSQGNFTIRGIAEDRVVEFRLAGDKIVEKELKIVTTKYLDVARLNRLKSFYNPFLSVIVETPRQIRGRIMSQNKHGLSHIEVSLWKEQILGRSGIKPVSTPTELMVSSITDRDGKFALKVPEGQPSENYFLLLRMSSDYPIDLEYGIIPTWSKLEAQVIPQYFEKELSTTTLIAGSVKDEITGKKLPGFIQIEPLFGSKTEEKNDIPIHLTNLQLSNYISRIDNEGKYRLALEPGLYLLTAHIQSNSSNIAAFAQPYPLATPDPRYPDYFTQEAEGWSFFKAQGGIAKLRGHFAKVIEVKKDTKKINQNILLEPAKAKTLSFLDENGQPISGVKAISSGPALRYIDPDANRGTLRTFEIDVSALSVKPDQALEGNRCKLYNLGKIPQTVIAIQTEKKLAGIFKISDKDPEIINLKLLPLTTVKLQPQYNIDSTKYQLEPNISLIYTHELLSSFLSNKDLQTLILPPSKKQNGQIMIADVIPGTEFFITIAKKDPTYILAPYVFGELAAGSFGGARGGPGGPLIGRRRGPTGGFGGGFREDEEDREKKSYGYGQSRYLSKMRMENDKTSPPLFTAQPGKTLDLGEMSYNLEKGYFEPVAKKK</sequence>
<dbReference type="InterPro" id="IPR036388">
    <property type="entry name" value="WH-like_DNA-bd_sf"/>
</dbReference>
<dbReference type="GO" id="GO:0003677">
    <property type="term" value="F:DNA binding"/>
    <property type="evidence" value="ECO:0007669"/>
    <property type="project" value="InterPro"/>
</dbReference>
<dbReference type="InterPro" id="IPR014284">
    <property type="entry name" value="RNA_pol_sigma-70_dom"/>
</dbReference>
<keyword evidence="9" id="KW-1185">Reference proteome</keyword>
<dbReference type="InterPro" id="IPR013249">
    <property type="entry name" value="RNA_pol_sigma70_r4_t2"/>
</dbReference>
<keyword evidence="4" id="KW-0804">Transcription</keyword>
<proteinExistence type="inferred from homology"/>
<dbReference type="InterPro" id="IPR013325">
    <property type="entry name" value="RNA_pol_sigma_r2"/>
</dbReference>
<dbReference type="AlphaFoldDB" id="A0A8E6B6J0"/>
<dbReference type="InterPro" id="IPR007627">
    <property type="entry name" value="RNA_pol_sigma70_r2"/>
</dbReference>
<dbReference type="KEGG" id="tsph:KIH39_21815"/>
<dbReference type="NCBIfam" id="TIGR02937">
    <property type="entry name" value="sigma70-ECF"/>
    <property type="match status" value="1"/>
</dbReference>
<dbReference type="Proteomes" id="UP000676194">
    <property type="component" value="Chromosome"/>
</dbReference>
<evidence type="ECO:0000256" key="4">
    <source>
        <dbReference type="ARBA" id="ARBA00023163"/>
    </source>
</evidence>
<name>A0A8E6B6J0_9BACT</name>
<dbReference type="EMBL" id="CP074694">
    <property type="protein sequence ID" value="QVL31458.1"/>
    <property type="molecule type" value="Genomic_DNA"/>
</dbReference>
<dbReference type="Pfam" id="PF08281">
    <property type="entry name" value="Sigma70_r4_2"/>
    <property type="match status" value="1"/>
</dbReference>
<evidence type="ECO:0000313" key="8">
    <source>
        <dbReference type="EMBL" id="QVL31458.1"/>
    </source>
</evidence>
<feature type="domain" description="RNA polymerase sigma-70 region 2" evidence="6">
    <location>
        <begin position="46"/>
        <end position="111"/>
    </location>
</feature>
<reference evidence="8" key="1">
    <citation type="submission" date="2021-05" db="EMBL/GenBank/DDBJ databases">
        <title>Complete genome sequence of the cellulolytic planctomycete Telmatocola sphagniphila SP2T and characterization of the first cellulase from planctomycetes.</title>
        <authorList>
            <person name="Rakitin A.L."/>
            <person name="Beletsky A.V."/>
            <person name="Naumoff D.G."/>
            <person name="Kulichevskaya I.S."/>
            <person name="Mardanov A.V."/>
            <person name="Ravin N.V."/>
            <person name="Dedysh S.N."/>
        </authorList>
    </citation>
    <scope>NUCLEOTIDE SEQUENCE</scope>
    <source>
        <strain evidence="8">SP2T</strain>
    </source>
</reference>
<organism evidence="8 9">
    <name type="scientific">Telmatocola sphagniphila</name>
    <dbReference type="NCBI Taxonomy" id="1123043"/>
    <lineage>
        <taxon>Bacteria</taxon>
        <taxon>Pseudomonadati</taxon>
        <taxon>Planctomycetota</taxon>
        <taxon>Planctomycetia</taxon>
        <taxon>Gemmatales</taxon>
        <taxon>Gemmataceae</taxon>
    </lineage>
</organism>
<evidence type="ECO:0000256" key="3">
    <source>
        <dbReference type="ARBA" id="ARBA00023082"/>
    </source>
</evidence>
<keyword evidence="2" id="KW-0805">Transcription regulation</keyword>
<dbReference type="InterPro" id="IPR013324">
    <property type="entry name" value="RNA_pol_sigma_r3/r4-like"/>
</dbReference>